<comment type="caution">
    <text evidence="2">The sequence shown here is derived from an EMBL/GenBank/DDBJ whole genome shotgun (WGS) entry which is preliminary data.</text>
</comment>
<name>A0AAV9WMI9_9PEZI</name>
<feature type="compositionally biased region" description="Low complexity" evidence="1">
    <location>
        <begin position="113"/>
        <end position="126"/>
    </location>
</feature>
<keyword evidence="3" id="KW-1185">Reference proteome</keyword>
<protein>
    <submittedName>
        <fullName evidence="2">Uncharacterized protein</fullName>
    </submittedName>
</protein>
<sequence>MPSTTSNIITTTLLTLICAAALFLSYRHAIRPILSRYNIPLQSLPSILTNRSRGWMDSSYQRLDPDNISYDSDNEDIDVSHATRGSRRLSRDLEEGFRDSDSEDEGERDERLGGNARRNNGNLRELPPTPVDDEPRDRFPATRI</sequence>
<feature type="region of interest" description="Disordered" evidence="1">
    <location>
        <begin position="62"/>
        <end position="144"/>
    </location>
</feature>
<dbReference type="Proteomes" id="UP001370758">
    <property type="component" value="Unassembled WGS sequence"/>
</dbReference>
<feature type="compositionally biased region" description="Basic and acidic residues" evidence="1">
    <location>
        <begin position="89"/>
        <end position="100"/>
    </location>
</feature>
<feature type="compositionally biased region" description="Basic and acidic residues" evidence="1">
    <location>
        <begin position="133"/>
        <end position="144"/>
    </location>
</feature>
<evidence type="ECO:0000256" key="1">
    <source>
        <dbReference type="SAM" id="MobiDB-lite"/>
    </source>
</evidence>
<dbReference type="AlphaFoldDB" id="A0AAV9WMI9"/>
<organism evidence="2 3">
    <name type="scientific">Arthrobotrys musiformis</name>
    <dbReference type="NCBI Taxonomy" id="47236"/>
    <lineage>
        <taxon>Eukaryota</taxon>
        <taxon>Fungi</taxon>
        <taxon>Dikarya</taxon>
        <taxon>Ascomycota</taxon>
        <taxon>Pezizomycotina</taxon>
        <taxon>Orbiliomycetes</taxon>
        <taxon>Orbiliales</taxon>
        <taxon>Orbiliaceae</taxon>
        <taxon>Arthrobotrys</taxon>
    </lineage>
</organism>
<evidence type="ECO:0000313" key="3">
    <source>
        <dbReference type="Proteomes" id="UP001370758"/>
    </source>
</evidence>
<reference evidence="2 3" key="1">
    <citation type="submission" date="2023-08" db="EMBL/GenBank/DDBJ databases">
        <authorList>
            <person name="Palmer J.M."/>
        </authorList>
    </citation>
    <scope>NUCLEOTIDE SEQUENCE [LARGE SCALE GENOMIC DNA]</scope>
    <source>
        <strain evidence="2 3">TWF481</strain>
    </source>
</reference>
<gene>
    <name evidence="2" type="ORF">TWF481_000430</name>
</gene>
<proteinExistence type="predicted"/>
<evidence type="ECO:0000313" key="2">
    <source>
        <dbReference type="EMBL" id="KAK6511515.1"/>
    </source>
</evidence>
<dbReference type="EMBL" id="JAVHJL010000001">
    <property type="protein sequence ID" value="KAK6511515.1"/>
    <property type="molecule type" value="Genomic_DNA"/>
</dbReference>
<accession>A0AAV9WMI9</accession>